<feature type="signal peptide" evidence="1">
    <location>
        <begin position="1"/>
        <end position="19"/>
    </location>
</feature>
<evidence type="ECO:0000313" key="2">
    <source>
        <dbReference type="EMBL" id="BDP43957.1"/>
    </source>
</evidence>
<gene>
    <name evidence="2" type="ORF">DAETH_39260</name>
</gene>
<evidence type="ECO:0000256" key="1">
    <source>
        <dbReference type="SAM" id="SignalP"/>
    </source>
</evidence>
<dbReference type="RefSeq" id="WP_264778324.1">
    <property type="nucleotide sequence ID" value="NZ_AP026562.1"/>
</dbReference>
<accession>A0ABM8AJF9</accession>
<organism evidence="2 3">
    <name type="scientific">Deinococcus aetherius</name>
    <dbReference type="NCBI Taxonomy" id="200252"/>
    <lineage>
        <taxon>Bacteria</taxon>
        <taxon>Thermotogati</taxon>
        <taxon>Deinococcota</taxon>
        <taxon>Deinococci</taxon>
        <taxon>Deinococcales</taxon>
        <taxon>Deinococcaceae</taxon>
        <taxon>Deinococcus</taxon>
    </lineage>
</organism>
<keyword evidence="2" id="KW-0614">Plasmid</keyword>
<dbReference type="EMBL" id="AP026562">
    <property type="protein sequence ID" value="BDP43957.1"/>
    <property type="molecule type" value="Genomic_DNA"/>
</dbReference>
<dbReference type="Proteomes" id="UP001064971">
    <property type="component" value="Plasmid pDAETH-2"/>
</dbReference>
<sequence>MTRHLVRLTLAGLALAPVAATSTEPAGRLAYLKDGVAWVEGQPGSALRPVPNSRGSVLLDLSPVDGTLAFLTGPPGTNIHAAEVPPLKPFLSAPPYTGSVPLTSLVPGPTFATVRARWLRWEGDGHALIAGTDEGNAGWNTTKRKTFLPNQSALYQSTSRNGAVTALLGSVQSPEDVGVLLYGPGARPGTEVFTRRHPENLMNALRAAPEPGIRKFLGDLDPRAQADDVSWTVTAPKVTQGGGRMYFASNAGYGVGSAGTTTSAVFEVDVRTLRLRVLGWLGTLAGSVLEVLPSPDGGHLLVLLARHDSNARVDTFVYAADLGRRSVRELAVASAPKGTLSILDSACWLADSRQVALSVAYARPQDLNEKNGFEPPAGAYTLFVKDAGSGKTLRRVSGATGVTCGPK</sequence>
<dbReference type="SUPFAM" id="SSF82171">
    <property type="entry name" value="DPP6 N-terminal domain-like"/>
    <property type="match status" value="1"/>
</dbReference>
<evidence type="ECO:0000313" key="3">
    <source>
        <dbReference type="Proteomes" id="UP001064971"/>
    </source>
</evidence>
<feature type="chain" id="PRO_5045631748" evidence="1">
    <location>
        <begin position="20"/>
        <end position="407"/>
    </location>
</feature>
<name>A0ABM8AJF9_9DEIO</name>
<keyword evidence="3" id="KW-1185">Reference proteome</keyword>
<geneLocation type="plasmid" evidence="2 3">
    <name>pDAETH-2</name>
</geneLocation>
<keyword evidence="1" id="KW-0732">Signal</keyword>
<proteinExistence type="predicted"/>
<reference evidence="2" key="1">
    <citation type="submission" date="2022-07" db="EMBL/GenBank/DDBJ databases">
        <title>Complete Genome Sequence of the Radioresistant Bacterium Deinococcus aetherius ST0316, Isolated from the Air Dust collected in Lower Stratosphere above Japan.</title>
        <authorList>
            <person name="Satoh K."/>
            <person name="Hagiwara K."/>
            <person name="Katsumata K."/>
            <person name="Kubo A."/>
            <person name="Yokobori S."/>
            <person name="Yamagishi A."/>
            <person name="Oono Y."/>
            <person name="Narumi I."/>
        </authorList>
    </citation>
    <scope>NUCLEOTIDE SEQUENCE</scope>
    <source>
        <strain evidence="2">ST0316</strain>
        <plasmid evidence="2">pDAETH-2</plasmid>
    </source>
</reference>
<protein>
    <submittedName>
        <fullName evidence="2">Uncharacterized protein</fullName>
    </submittedName>
</protein>